<dbReference type="Proteomes" id="UP001141327">
    <property type="component" value="Unassembled WGS sequence"/>
</dbReference>
<organism evidence="3 4">
    <name type="scientific">Paratrimastix pyriformis</name>
    <dbReference type="NCBI Taxonomy" id="342808"/>
    <lineage>
        <taxon>Eukaryota</taxon>
        <taxon>Metamonada</taxon>
        <taxon>Preaxostyla</taxon>
        <taxon>Paratrimastigidae</taxon>
        <taxon>Paratrimastix</taxon>
    </lineage>
</organism>
<feature type="region of interest" description="Disordered" evidence="2">
    <location>
        <begin position="192"/>
        <end position="233"/>
    </location>
</feature>
<feature type="coiled-coil region" evidence="1">
    <location>
        <begin position="263"/>
        <end position="318"/>
    </location>
</feature>
<reference evidence="3" key="1">
    <citation type="journal article" date="2022" name="bioRxiv">
        <title>Genomics of Preaxostyla Flagellates Illuminates Evolutionary Transitions and the Path Towards Mitochondrial Loss.</title>
        <authorList>
            <person name="Novak L.V.F."/>
            <person name="Treitli S.C."/>
            <person name="Pyrih J."/>
            <person name="Halakuc P."/>
            <person name="Pipaliya S.V."/>
            <person name="Vacek V."/>
            <person name="Brzon O."/>
            <person name="Soukal P."/>
            <person name="Eme L."/>
            <person name="Dacks J.B."/>
            <person name="Karnkowska A."/>
            <person name="Elias M."/>
            <person name="Hampl V."/>
        </authorList>
    </citation>
    <scope>NUCLEOTIDE SEQUENCE</scope>
    <source>
        <strain evidence="3">RCP-MX</strain>
    </source>
</reference>
<keyword evidence="1" id="KW-0175">Coiled coil</keyword>
<evidence type="ECO:0000256" key="1">
    <source>
        <dbReference type="SAM" id="Coils"/>
    </source>
</evidence>
<sequence>MPNVIYQNIRELSHQYFIITVSEDGKLLRFQATQPGTSDFYEFSLNDDQLRTVLKDELGFLAPERRKEMVEFLVERLFLIREDGEWHLRIRGCTEVVAQIELPERVSLHRLSFAERMRIQEHNHLMTERRDRALEERQRQLQQKEREERDRQQKLRDLGQAQRAARITAERQSRQQAKLQLRADQCAREEKYQANERVRQGHLEQREQERARRGREEARRLHAEKEATQAQAQQRRQAEIEGRTRAKAEAVQARMAQKSQQGALEARRQASLAELQRRNLEAARQYASAQRSVVAARKAAAEQKAAQKREALRQQIEAEGAAHRARLEAAMRLEGLDEAREARETQRDLARRYNIHARAMALREAAAKKQADLTARIQAEKDRTFALARAQHQVCCHSPALSATTDPIPAVWSPVSPGISRLLWGPLLGQARLEREAAQKHLDDLRAAKIKERMAQRSVRERQYGESIRQSMAQELADQRRRKVGHLLPPLPLSPASFAPILIGFLSPCSIRSALCYHGRCCLVLVVLVVAGGAGGRDLQEAAEAEERQRYQQKAAMLEEARQRKLDQENHLVELRKSEAQKKSRIVAQRAERLVQVQQHKAAERVARESKQRQWEELEAKRALAMAARERARVARFIPNVSTSNPEATSAIPSHS</sequence>
<dbReference type="EMBL" id="JAPMOS010000023">
    <property type="protein sequence ID" value="KAJ4459084.1"/>
    <property type="molecule type" value="Genomic_DNA"/>
</dbReference>
<keyword evidence="4" id="KW-1185">Reference proteome</keyword>
<proteinExistence type="predicted"/>
<feature type="region of interest" description="Disordered" evidence="2">
    <location>
        <begin position="136"/>
        <end position="176"/>
    </location>
</feature>
<protein>
    <submittedName>
        <fullName evidence="3">Uncharacterized protein</fullName>
    </submittedName>
</protein>
<feature type="coiled-coil region" evidence="1">
    <location>
        <begin position="541"/>
        <end position="578"/>
    </location>
</feature>
<evidence type="ECO:0000313" key="4">
    <source>
        <dbReference type="Proteomes" id="UP001141327"/>
    </source>
</evidence>
<comment type="caution">
    <text evidence="3">The sequence shown here is derived from an EMBL/GenBank/DDBJ whole genome shotgun (WGS) entry which is preliminary data.</text>
</comment>
<name>A0ABQ8UIM6_9EUKA</name>
<accession>A0ABQ8UIM6</accession>
<evidence type="ECO:0000313" key="3">
    <source>
        <dbReference type="EMBL" id="KAJ4459084.1"/>
    </source>
</evidence>
<evidence type="ECO:0000256" key="2">
    <source>
        <dbReference type="SAM" id="MobiDB-lite"/>
    </source>
</evidence>
<gene>
    <name evidence="3" type="ORF">PAPYR_5148</name>
</gene>
<feature type="compositionally biased region" description="Basic and acidic residues" evidence="2">
    <location>
        <begin position="136"/>
        <end position="157"/>
    </location>
</feature>
<feature type="compositionally biased region" description="Basic and acidic residues" evidence="2">
    <location>
        <begin position="192"/>
        <end position="227"/>
    </location>
</feature>